<evidence type="ECO:0000256" key="4">
    <source>
        <dbReference type="ARBA" id="ARBA00023157"/>
    </source>
</evidence>
<keyword evidence="10" id="KW-1185">Reference proteome</keyword>
<dbReference type="InterPro" id="IPR036249">
    <property type="entry name" value="Thioredoxin-like_sf"/>
</dbReference>
<feature type="signal peptide" evidence="7">
    <location>
        <begin position="1"/>
        <end position="20"/>
    </location>
</feature>
<sequence length="359" mass="39406">MRGLTQIVFGALVFAGLCLAGAIEATDKSLDGLLNKGVPTVLDLYATWCGHCKRLAPVYDELAEMFAHAQDKVQIVKIDADTHRKASKKFNVEYFPTLKFIDADGKQEDIEKRDLDDLVSLVESKTGIKAKRPRTEPSKVVDLTDTDFDKKVGQGEPALVAFTASWCGHCKRLKPEYEELARVYSRDPIVIGQVDATGGGADGLTEKYGISAFPTILYFPADGSDPVPYPSGRSLGAFVEWINEEAKLHRTPEGALDENAGIIPSLNELAAKAGSTNVVDKIKSSASKLDKDLQDYGQVYLRVAQKVADNGIEYVSKEIKRLEGILSKAAVSPEKLDQMKVRLNILNRFKPSSKEKEEL</sequence>
<dbReference type="AlphaFoldDB" id="A0A642UIM2"/>
<keyword evidence="6" id="KW-0676">Redox-active center</keyword>
<gene>
    <name evidence="9" type="ORF">TRICI_006313</name>
</gene>
<dbReference type="InterPro" id="IPR013766">
    <property type="entry name" value="Thioredoxin_domain"/>
</dbReference>
<feature type="domain" description="Thioredoxin" evidence="8">
    <location>
        <begin position="132"/>
        <end position="247"/>
    </location>
</feature>
<evidence type="ECO:0000256" key="2">
    <source>
        <dbReference type="ARBA" id="ARBA00006347"/>
    </source>
</evidence>
<dbReference type="Pfam" id="PF00085">
    <property type="entry name" value="Thioredoxin"/>
    <property type="match status" value="2"/>
</dbReference>
<dbReference type="SUPFAM" id="SSF52833">
    <property type="entry name" value="Thioredoxin-like"/>
    <property type="match status" value="2"/>
</dbReference>
<comment type="catalytic activity">
    <reaction evidence="1">
        <text>Catalyzes the rearrangement of -S-S- bonds in proteins.</text>
        <dbReference type="EC" id="5.3.4.1"/>
    </reaction>
</comment>
<evidence type="ECO:0000256" key="7">
    <source>
        <dbReference type="SAM" id="SignalP"/>
    </source>
</evidence>
<dbReference type="EC" id="5.3.4.1" evidence="3"/>
<dbReference type="PANTHER" id="PTHR45672:SF11">
    <property type="entry name" value="PROTEIN DISULFIDE-ISOMERASE C17H9.14C"/>
    <property type="match status" value="1"/>
</dbReference>
<dbReference type="InterPro" id="IPR017937">
    <property type="entry name" value="Thioredoxin_CS"/>
</dbReference>
<evidence type="ECO:0000256" key="1">
    <source>
        <dbReference type="ARBA" id="ARBA00001182"/>
    </source>
</evidence>
<dbReference type="GO" id="GO:0003756">
    <property type="term" value="F:protein disulfide isomerase activity"/>
    <property type="evidence" value="ECO:0007669"/>
    <property type="project" value="UniProtKB-EC"/>
</dbReference>
<dbReference type="Pfam" id="PF07749">
    <property type="entry name" value="ERp29"/>
    <property type="match status" value="1"/>
</dbReference>
<dbReference type="PROSITE" id="PS00194">
    <property type="entry name" value="THIOREDOXIN_1"/>
    <property type="match status" value="2"/>
</dbReference>
<evidence type="ECO:0000256" key="3">
    <source>
        <dbReference type="ARBA" id="ARBA00012723"/>
    </source>
</evidence>
<dbReference type="EMBL" id="SWFS01000516">
    <property type="protein sequence ID" value="KAA8899713.1"/>
    <property type="molecule type" value="Genomic_DNA"/>
</dbReference>
<dbReference type="VEuPathDB" id="FungiDB:TRICI_006313"/>
<dbReference type="PANTHER" id="PTHR45672">
    <property type="entry name" value="PROTEIN DISULFIDE-ISOMERASE C17H9.14C-RELATED"/>
    <property type="match status" value="1"/>
</dbReference>
<dbReference type="Gene3D" id="1.20.1150.12">
    <property type="entry name" value="Endoplasmic reticulum resident protein 29, C-terminal domain"/>
    <property type="match status" value="1"/>
</dbReference>
<evidence type="ECO:0000259" key="8">
    <source>
        <dbReference type="PROSITE" id="PS51352"/>
    </source>
</evidence>
<protein>
    <recommendedName>
        <fullName evidence="3">protein disulfide-isomerase</fullName>
        <ecNumber evidence="3">5.3.4.1</ecNumber>
    </recommendedName>
</protein>
<dbReference type="PROSITE" id="PS51352">
    <property type="entry name" value="THIOREDOXIN_2"/>
    <property type="match status" value="2"/>
</dbReference>
<evidence type="ECO:0000313" key="9">
    <source>
        <dbReference type="EMBL" id="KAA8899713.1"/>
    </source>
</evidence>
<proteinExistence type="inferred from homology"/>
<organism evidence="9 10">
    <name type="scientific">Trichomonascus ciferrii</name>
    <dbReference type="NCBI Taxonomy" id="44093"/>
    <lineage>
        <taxon>Eukaryota</taxon>
        <taxon>Fungi</taxon>
        <taxon>Dikarya</taxon>
        <taxon>Ascomycota</taxon>
        <taxon>Saccharomycotina</taxon>
        <taxon>Dipodascomycetes</taxon>
        <taxon>Dipodascales</taxon>
        <taxon>Trichomonascaceae</taxon>
        <taxon>Trichomonascus</taxon>
        <taxon>Trichomonascus ciferrii complex</taxon>
    </lineage>
</organism>
<accession>A0A642UIM2</accession>
<dbReference type="InterPro" id="IPR051063">
    <property type="entry name" value="PDI"/>
</dbReference>
<comment type="caution">
    <text evidence="9">The sequence shown here is derived from an EMBL/GenBank/DDBJ whole genome shotgun (WGS) entry which is preliminary data.</text>
</comment>
<evidence type="ECO:0000313" key="10">
    <source>
        <dbReference type="Proteomes" id="UP000761534"/>
    </source>
</evidence>
<name>A0A642UIM2_9ASCO</name>
<keyword evidence="4" id="KW-1015">Disulfide bond</keyword>
<dbReference type="InterPro" id="IPR011679">
    <property type="entry name" value="ERp29_C"/>
</dbReference>
<dbReference type="PRINTS" id="PR00421">
    <property type="entry name" value="THIOREDOXIN"/>
</dbReference>
<feature type="chain" id="PRO_5024922103" description="protein disulfide-isomerase" evidence="7">
    <location>
        <begin position="21"/>
        <end position="359"/>
    </location>
</feature>
<dbReference type="Proteomes" id="UP000761534">
    <property type="component" value="Unassembled WGS sequence"/>
</dbReference>
<dbReference type="GO" id="GO:0006457">
    <property type="term" value="P:protein folding"/>
    <property type="evidence" value="ECO:0007669"/>
    <property type="project" value="TreeGrafter"/>
</dbReference>
<comment type="similarity">
    <text evidence="2">Belongs to the protein disulfide isomerase family.</text>
</comment>
<evidence type="ECO:0000256" key="5">
    <source>
        <dbReference type="ARBA" id="ARBA00023235"/>
    </source>
</evidence>
<dbReference type="Gene3D" id="3.40.30.10">
    <property type="entry name" value="Glutaredoxin"/>
    <property type="match status" value="2"/>
</dbReference>
<keyword evidence="7" id="KW-0732">Signal</keyword>
<feature type="domain" description="Thioredoxin" evidence="8">
    <location>
        <begin position="5"/>
        <end position="127"/>
    </location>
</feature>
<reference evidence="9" key="1">
    <citation type="journal article" date="2019" name="G3 (Bethesda)">
        <title>Genome Assemblies of Two Rare Opportunistic Yeast Pathogens: Diutina rugosa (syn. Candida rugosa) and Trichomonascus ciferrii (syn. Candida ciferrii).</title>
        <authorList>
            <person name="Mixao V."/>
            <person name="Saus E."/>
            <person name="Hansen A.P."/>
            <person name="Lass-Florl C."/>
            <person name="Gabaldon T."/>
        </authorList>
    </citation>
    <scope>NUCLEOTIDE SEQUENCE</scope>
    <source>
        <strain evidence="9">CBS 4856</strain>
    </source>
</reference>
<dbReference type="OrthoDB" id="10264505at2759"/>
<dbReference type="InterPro" id="IPR036356">
    <property type="entry name" value="ERp29_C_sf"/>
</dbReference>
<dbReference type="CDD" id="cd00238">
    <property type="entry name" value="ERp29c"/>
    <property type="match status" value="1"/>
</dbReference>
<evidence type="ECO:0000256" key="6">
    <source>
        <dbReference type="ARBA" id="ARBA00023284"/>
    </source>
</evidence>
<dbReference type="SUPFAM" id="SSF47933">
    <property type="entry name" value="ERP29 C domain-like"/>
    <property type="match status" value="1"/>
</dbReference>
<keyword evidence="5" id="KW-0413">Isomerase</keyword>
<dbReference type="GO" id="GO:0005783">
    <property type="term" value="C:endoplasmic reticulum"/>
    <property type="evidence" value="ECO:0007669"/>
    <property type="project" value="InterPro"/>
</dbReference>